<proteinExistence type="predicted"/>
<dbReference type="OrthoDB" id="448446at2759"/>
<feature type="region of interest" description="Disordered" evidence="1">
    <location>
        <begin position="1"/>
        <end position="42"/>
    </location>
</feature>
<evidence type="ECO:0000313" key="2">
    <source>
        <dbReference type="EMBL" id="KAJ0978092.1"/>
    </source>
</evidence>
<reference evidence="2" key="2">
    <citation type="journal article" date="2022" name="Hortic Res">
        <title>The genome of Dioscorea zingiberensis sheds light on the biosynthesis, origin and evolution of the medicinally important diosgenin saponins.</title>
        <authorList>
            <person name="Li Y."/>
            <person name="Tan C."/>
            <person name="Li Z."/>
            <person name="Guo J."/>
            <person name="Li S."/>
            <person name="Chen X."/>
            <person name="Wang C."/>
            <person name="Dai X."/>
            <person name="Yang H."/>
            <person name="Song W."/>
            <person name="Hou L."/>
            <person name="Xu J."/>
            <person name="Tong Z."/>
            <person name="Xu A."/>
            <person name="Yuan X."/>
            <person name="Wang W."/>
            <person name="Yang Q."/>
            <person name="Chen L."/>
            <person name="Sun Z."/>
            <person name="Wang K."/>
            <person name="Pan B."/>
            <person name="Chen J."/>
            <person name="Bao Y."/>
            <person name="Liu F."/>
            <person name="Qi X."/>
            <person name="Gang D.R."/>
            <person name="Wen J."/>
            <person name="Li J."/>
        </authorList>
    </citation>
    <scope>NUCLEOTIDE SEQUENCE</scope>
    <source>
        <strain evidence="2">Dzin_1.0</strain>
    </source>
</reference>
<sequence>MISRLESSRRHRLMDPMLDAPSPKTVSKFESNSGRAQKNRAMEMSSKMSIIRFKEVIQASKRVSSFLLP</sequence>
<name>A0A9D5HJ77_9LILI</name>
<evidence type="ECO:0000313" key="3">
    <source>
        <dbReference type="Proteomes" id="UP001085076"/>
    </source>
</evidence>
<dbReference type="Proteomes" id="UP001085076">
    <property type="component" value="Miscellaneous, Linkage group lg03"/>
</dbReference>
<dbReference type="AlphaFoldDB" id="A0A9D5HJ77"/>
<feature type="compositionally biased region" description="Polar residues" evidence="1">
    <location>
        <begin position="24"/>
        <end position="36"/>
    </location>
</feature>
<keyword evidence="3" id="KW-1185">Reference proteome</keyword>
<reference evidence="2" key="1">
    <citation type="submission" date="2021-03" db="EMBL/GenBank/DDBJ databases">
        <authorList>
            <person name="Li Z."/>
            <person name="Yang C."/>
        </authorList>
    </citation>
    <scope>NUCLEOTIDE SEQUENCE</scope>
    <source>
        <strain evidence="2">Dzin_1.0</strain>
        <tissue evidence="2">Leaf</tissue>
    </source>
</reference>
<evidence type="ECO:0000256" key="1">
    <source>
        <dbReference type="SAM" id="MobiDB-lite"/>
    </source>
</evidence>
<dbReference type="EMBL" id="JAGGNH010000003">
    <property type="protein sequence ID" value="KAJ0978092.1"/>
    <property type="molecule type" value="Genomic_DNA"/>
</dbReference>
<protein>
    <submittedName>
        <fullName evidence="2">Uncharacterized protein</fullName>
    </submittedName>
</protein>
<organism evidence="2 3">
    <name type="scientific">Dioscorea zingiberensis</name>
    <dbReference type="NCBI Taxonomy" id="325984"/>
    <lineage>
        <taxon>Eukaryota</taxon>
        <taxon>Viridiplantae</taxon>
        <taxon>Streptophyta</taxon>
        <taxon>Embryophyta</taxon>
        <taxon>Tracheophyta</taxon>
        <taxon>Spermatophyta</taxon>
        <taxon>Magnoliopsida</taxon>
        <taxon>Liliopsida</taxon>
        <taxon>Dioscoreales</taxon>
        <taxon>Dioscoreaceae</taxon>
        <taxon>Dioscorea</taxon>
    </lineage>
</organism>
<accession>A0A9D5HJ77</accession>
<gene>
    <name evidence="2" type="ORF">J5N97_013566</name>
</gene>
<comment type="caution">
    <text evidence="2">The sequence shown here is derived from an EMBL/GenBank/DDBJ whole genome shotgun (WGS) entry which is preliminary data.</text>
</comment>